<evidence type="ECO:0000256" key="1">
    <source>
        <dbReference type="SAM" id="SignalP"/>
    </source>
</evidence>
<feature type="signal peptide" evidence="1">
    <location>
        <begin position="1"/>
        <end position="22"/>
    </location>
</feature>
<evidence type="ECO:0000313" key="3">
    <source>
        <dbReference type="Proteomes" id="UP000591131"/>
    </source>
</evidence>
<evidence type="ECO:0000313" key="2">
    <source>
        <dbReference type="EMBL" id="KAF4649662.1"/>
    </source>
</evidence>
<reference evidence="2 3" key="1">
    <citation type="submission" date="2020-04" db="EMBL/GenBank/DDBJ databases">
        <title>Perkinsus chesapeaki whole genome sequence.</title>
        <authorList>
            <person name="Bogema D.R."/>
        </authorList>
    </citation>
    <scope>NUCLEOTIDE SEQUENCE [LARGE SCALE GENOMIC DNA]</scope>
    <source>
        <strain evidence="2">ATCC PRA-425</strain>
    </source>
</reference>
<feature type="chain" id="PRO_5029791330" evidence="1">
    <location>
        <begin position="23"/>
        <end position="137"/>
    </location>
</feature>
<organism evidence="2 3">
    <name type="scientific">Perkinsus chesapeaki</name>
    <name type="common">Clam parasite</name>
    <name type="synonym">Perkinsus andrewsi</name>
    <dbReference type="NCBI Taxonomy" id="330153"/>
    <lineage>
        <taxon>Eukaryota</taxon>
        <taxon>Sar</taxon>
        <taxon>Alveolata</taxon>
        <taxon>Perkinsozoa</taxon>
        <taxon>Perkinsea</taxon>
        <taxon>Perkinsida</taxon>
        <taxon>Perkinsidae</taxon>
        <taxon>Perkinsus</taxon>
    </lineage>
</organism>
<protein>
    <submittedName>
        <fullName evidence="2">Uncharacterized protein</fullName>
    </submittedName>
</protein>
<keyword evidence="3" id="KW-1185">Reference proteome</keyword>
<sequence>MAIIHKMLMTSLRLMYIIQASSLGIFQSKNGHTPSNEYPGSYEKPEGHCTLDPATQRVVGCKCAEGVDFAHKMDLVGQLWVVCANFCESASSCPPTPVGRKMCLAKRCVINCEQSMCPDGASCEDVIKGKSVCLFKA</sequence>
<accession>A0A7J6KS20</accession>
<dbReference type="EMBL" id="JAAPAO010001464">
    <property type="protein sequence ID" value="KAF4649662.1"/>
    <property type="molecule type" value="Genomic_DNA"/>
</dbReference>
<dbReference type="Proteomes" id="UP000591131">
    <property type="component" value="Unassembled WGS sequence"/>
</dbReference>
<keyword evidence="1" id="KW-0732">Signal</keyword>
<dbReference type="AlphaFoldDB" id="A0A7J6KS20"/>
<comment type="caution">
    <text evidence="2">The sequence shown here is derived from an EMBL/GenBank/DDBJ whole genome shotgun (WGS) entry which is preliminary data.</text>
</comment>
<name>A0A7J6KS20_PERCH</name>
<proteinExistence type="predicted"/>
<gene>
    <name evidence="2" type="ORF">FOL47_001850</name>
</gene>